<comment type="caution">
    <text evidence="1">The sequence shown here is derived from an EMBL/GenBank/DDBJ whole genome shotgun (WGS) entry which is preliminary data.</text>
</comment>
<dbReference type="EMBL" id="PEXI01000092">
    <property type="protein sequence ID" value="PIU24089.1"/>
    <property type="molecule type" value="Genomic_DNA"/>
</dbReference>
<organism evidence="1 2">
    <name type="scientific">Candidatus Berkelbacteria bacterium CG08_land_8_20_14_0_20_39_8</name>
    <dbReference type="NCBI Taxonomy" id="1974511"/>
    <lineage>
        <taxon>Bacteria</taxon>
        <taxon>Candidatus Berkelbacteria</taxon>
    </lineage>
</organism>
<accession>A0A2M6YBN3</accession>
<evidence type="ECO:0000313" key="1">
    <source>
        <dbReference type="EMBL" id="PIU24089.1"/>
    </source>
</evidence>
<reference evidence="2" key="1">
    <citation type="submission" date="2017-09" db="EMBL/GenBank/DDBJ databases">
        <title>Depth-based differentiation of microbial function through sediment-hosted aquifers and enrichment of novel symbionts in the deep terrestrial subsurface.</title>
        <authorList>
            <person name="Probst A.J."/>
            <person name="Ladd B."/>
            <person name="Jarett J.K."/>
            <person name="Geller-Mcgrath D.E."/>
            <person name="Sieber C.M.K."/>
            <person name="Emerson J.B."/>
            <person name="Anantharaman K."/>
            <person name="Thomas B.C."/>
            <person name="Malmstrom R."/>
            <person name="Stieglmeier M."/>
            <person name="Klingl A."/>
            <person name="Woyke T."/>
            <person name="Ryan C.M."/>
            <person name="Banfield J.F."/>
        </authorList>
    </citation>
    <scope>NUCLEOTIDE SEQUENCE [LARGE SCALE GENOMIC DNA]</scope>
</reference>
<proteinExistence type="predicted"/>
<protein>
    <submittedName>
        <fullName evidence="1">Uncharacterized protein</fullName>
    </submittedName>
</protein>
<dbReference type="AlphaFoldDB" id="A0A2M6YBN3"/>
<gene>
    <name evidence="1" type="ORF">COT12_02930</name>
</gene>
<evidence type="ECO:0000313" key="2">
    <source>
        <dbReference type="Proteomes" id="UP000229896"/>
    </source>
</evidence>
<name>A0A2M6YBN3_9BACT</name>
<dbReference type="Proteomes" id="UP000229896">
    <property type="component" value="Unassembled WGS sequence"/>
</dbReference>
<sequence>MMPNGMPQTGQIWREKATGKLATYDDRYKICSNISETGYFFTWNDTGTTDIIERDFCKRFEYVSG</sequence>